<dbReference type="AlphaFoldDB" id="A0A835GZD1"/>
<dbReference type="PANTHER" id="PTHR45958">
    <property type="entry name" value="RING-TYPE E3 UBIQUITIN TRANSFERASE"/>
    <property type="match status" value="1"/>
</dbReference>
<evidence type="ECO:0000313" key="2">
    <source>
        <dbReference type="Proteomes" id="UP000631114"/>
    </source>
</evidence>
<organism evidence="1 2">
    <name type="scientific">Coptis chinensis</name>
    <dbReference type="NCBI Taxonomy" id="261450"/>
    <lineage>
        <taxon>Eukaryota</taxon>
        <taxon>Viridiplantae</taxon>
        <taxon>Streptophyta</taxon>
        <taxon>Embryophyta</taxon>
        <taxon>Tracheophyta</taxon>
        <taxon>Spermatophyta</taxon>
        <taxon>Magnoliopsida</taxon>
        <taxon>Ranunculales</taxon>
        <taxon>Ranunculaceae</taxon>
        <taxon>Coptidoideae</taxon>
        <taxon>Coptis</taxon>
    </lineage>
</organism>
<dbReference type="InterPro" id="IPR052608">
    <property type="entry name" value="U-box_domain_protein"/>
</dbReference>
<name>A0A835GZD1_9MAGN</name>
<protein>
    <submittedName>
        <fullName evidence="1">Uncharacterized protein</fullName>
    </submittedName>
</protein>
<dbReference type="InterPro" id="IPR011989">
    <property type="entry name" value="ARM-like"/>
</dbReference>
<sequence>MMSTKYSVLWASCKISAKKDLHLEWVAHEDYIPLLIKLLGAKNREIMQKALVILSILAKDSDDTKERIANVEDAIKSIVCALRRWEGKLAVALLLELSKNAAICERVGKLLDCIYFLVVMSSNDDVEASRDANELLENLALLDQNIAQMAKANYFKPLLQCLSLVSFHTFSY</sequence>
<comment type="caution">
    <text evidence="1">The sequence shown here is derived from an EMBL/GenBank/DDBJ whole genome shotgun (WGS) entry which is preliminary data.</text>
</comment>
<gene>
    <name evidence="1" type="ORF">IFM89_034096</name>
</gene>
<dbReference type="OrthoDB" id="7537227at2759"/>
<dbReference type="InterPro" id="IPR016024">
    <property type="entry name" value="ARM-type_fold"/>
</dbReference>
<dbReference type="Proteomes" id="UP000631114">
    <property type="component" value="Unassembled WGS sequence"/>
</dbReference>
<dbReference type="PANTHER" id="PTHR45958:SF5">
    <property type="entry name" value="RING-TYPE E3 UBIQUITIN TRANSFERASE"/>
    <property type="match status" value="1"/>
</dbReference>
<keyword evidence="2" id="KW-1185">Reference proteome</keyword>
<accession>A0A835GZD1</accession>
<reference evidence="1 2" key="1">
    <citation type="submission" date="2020-10" db="EMBL/GenBank/DDBJ databases">
        <title>The Coptis chinensis genome and diversification of protoberbering-type alkaloids.</title>
        <authorList>
            <person name="Wang B."/>
            <person name="Shu S."/>
            <person name="Song C."/>
            <person name="Liu Y."/>
        </authorList>
    </citation>
    <scope>NUCLEOTIDE SEQUENCE [LARGE SCALE GENOMIC DNA]</scope>
    <source>
        <strain evidence="1">HL-2020</strain>
        <tissue evidence="1">Leaf</tissue>
    </source>
</reference>
<dbReference type="Gene3D" id="1.25.10.10">
    <property type="entry name" value="Leucine-rich Repeat Variant"/>
    <property type="match status" value="1"/>
</dbReference>
<proteinExistence type="predicted"/>
<dbReference type="SUPFAM" id="SSF48371">
    <property type="entry name" value="ARM repeat"/>
    <property type="match status" value="1"/>
</dbReference>
<dbReference type="EMBL" id="JADFTS010000009">
    <property type="protein sequence ID" value="KAF9590386.1"/>
    <property type="molecule type" value="Genomic_DNA"/>
</dbReference>
<evidence type="ECO:0000313" key="1">
    <source>
        <dbReference type="EMBL" id="KAF9590386.1"/>
    </source>
</evidence>